<dbReference type="PANTHER" id="PTHR12268:SF14">
    <property type="entry name" value="DYSTROPHIN-1"/>
    <property type="match status" value="1"/>
</dbReference>
<dbReference type="GO" id="GO:0008270">
    <property type="term" value="F:zinc ion binding"/>
    <property type="evidence" value="ECO:0007669"/>
    <property type="project" value="UniProtKB-KW"/>
</dbReference>
<dbReference type="EMBL" id="LT598446">
    <property type="protein sequence ID" value="SCU85436.1"/>
    <property type="molecule type" value="Genomic_DNA"/>
</dbReference>
<feature type="domain" description="ZZ-type" evidence="10">
    <location>
        <begin position="182"/>
        <end position="240"/>
    </location>
</feature>
<dbReference type="InterPro" id="IPR043145">
    <property type="entry name" value="Znf_ZZ_sf"/>
</dbReference>
<comment type="subcellular location">
    <subcellularLocation>
        <location evidence="1">Cytoplasm</location>
        <location evidence="1">Cytoskeleton</location>
    </subcellularLocation>
</comment>
<organism evidence="11 12">
    <name type="scientific">Lachancea nothofagi CBS 11611</name>
    <dbReference type="NCBI Taxonomy" id="1266666"/>
    <lineage>
        <taxon>Eukaryota</taxon>
        <taxon>Fungi</taxon>
        <taxon>Dikarya</taxon>
        <taxon>Ascomycota</taxon>
        <taxon>Saccharomycotina</taxon>
        <taxon>Saccharomycetes</taxon>
        <taxon>Saccharomycetales</taxon>
        <taxon>Saccharomycetaceae</taxon>
        <taxon>Lachancea</taxon>
    </lineage>
</organism>
<evidence type="ECO:0000256" key="6">
    <source>
        <dbReference type="ARBA" id="ARBA00022837"/>
    </source>
</evidence>
<name>A0A1G4J719_9SACH</name>
<sequence length="531" mass="59344">METCKSYSLYPLYLYWDSDTDGRYFRVDPTTLTKDYLNELVMSEYGVANAVESGVLYYEHFGEQGSCLGYLDNESDVALFRKRFQAQHAAKLSVRRVGSFATNRKDGGSPERLPASEPTVSIPAEQLESLIESIRKLELSLNKKESPSSHPEATARVSYADPNCKTLHEEVVCDGCYPESWSTSQPSSECCSDAGFIKGSRYKCLYCFNYDLCSECVAKGLESGTHKKYHNMIKINVPDADMNNLWARFNCSAPQAAKIKPQMEIKPDVAQSTHFNVSSSDKDVIIDIPDHSSKVFDFFSKVETEGQLAELIDDHETYQNLLHRVGGDKAKLFDAVELLLAPRSSKASASSLGASVETAREDENSIEVKISKREHVISFKLLNQGPDSVSNGLKLVFRYFEPRSTLPVKCTLHMGPHEFLKGNYKTLNFNCRGLIDNFSVLNTYQIDLVDHDDQVIYSGTSHGGPTILLRPPPMMLGIQESVYSEARDVPDLGSDSQDDDRDIISNTVTNEGSRNSELDDYDFLSDSDIEV</sequence>
<protein>
    <submittedName>
        <fullName evidence="11">LANO_0C04258g1_1</fullName>
    </submittedName>
</protein>
<dbReference type="PANTHER" id="PTHR12268">
    <property type="entry name" value="E3 UBIQUITIN-PROTEIN LIGASE KCMF1"/>
    <property type="match status" value="1"/>
</dbReference>
<dbReference type="PROSITE" id="PS50135">
    <property type="entry name" value="ZF_ZZ_2"/>
    <property type="match status" value="1"/>
</dbReference>
<dbReference type="OrthoDB" id="661148at2759"/>
<evidence type="ECO:0000256" key="5">
    <source>
        <dbReference type="ARBA" id="ARBA00022833"/>
    </source>
</evidence>
<feature type="compositionally biased region" description="Acidic residues" evidence="9">
    <location>
        <begin position="518"/>
        <end position="531"/>
    </location>
</feature>
<evidence type="ECO:0000313" key="12">
    <source>
        <dbReference type="Proteomes" id="UP000189911"/>
    </source>
</evidence>
<keyword evidence="5" id="KW-0862">Zinc</keyword>
<dbReference type="SUPFAM" id="SSF57850">
    <property type="entry name" value="RING/U-box"/>
    <property type="match status" value="1"/>
</dbReference>
<keyword evidence="12" id="KW-1185">Reference proteome</keyword>
<accession>A0A1G4J719</accession>
<evidence type="ECO:0000256" key="7">
    <source>
        <dbReference type="ARBA" id="ARBA00023212"/>
    </source>
</evidence>
<evidence type="ECO:0000256" key="4">
    <source>
        <dbReference type="ARBA" id="ARBA00022771"/>
    </source>
</evidence>
<dbReference type="InterPro" id="IPR050774">
    <property type="entry name" value="KCMF1/Dystrophin"/>
</dbReference>
<dbReference type="Proteomes" id="UP000189911">
    <property type="component" value="Chromosome C"/>
</dbReference>
<evidence type="ECO:0000256" key="2">
    <source>
        <dbReference type="ARBA" id="ARBA00022490"/>
    </source>
</evidence>
<dbReference type="Gene3D" id="3.30.60.90">
    <property type="match status" value="1"/>
</dbReference>
<dbReference type="AlphaFoldDB" id="A0A1G4J719"/>
<dbReference type="CDD" id="cd12213">
    <property type="entry name" value="ABD"/>
    <property type="match status" value="1"/>
</dbReference>
<dbReference type="SMART" id="SM00291">
    <property type="entry name" value="ZnF_ZZ"/>
    <property type="match status" value="1"/>
</dbReference>
<dbReference type="Pfam" id="PF00569">
    <property type="entry name" value="ZZ"/>
    <property type="match status" value="1"/>
</dbReference>
<proteinExistence type="predicted"/>
<evidence type="ECO:0000259" key="10">
    <source>
        <dbReference type="PROSITE" id="PS50135"/>
    </source>
</evidence>
<keyword evidence="3" id="KW-0479">Metal-binding</keyword>
<keyword evidence="4 8" id="KW-0863">Zinc-finger</keyword>
<reference evidence="12" key="1">
    <citation type="submission" date="2016-03" db="EMBL/GenBank/DDBJ databases">
        <authorList>
            <person name="Devillers Hugo."/>
        </authorList>
    </citation>
    <scope>NUCLEOTIDE SEQUENCE [LARGE SCALE GENOMIC DNA]</scope>
</reference>
<feature type="compositionally biased region" description="Polar residues" evidence="9">
    <location>
        <begin position="504"/>
        <end position="515"/>
    </location>
</feature>
<keyword evidence="2" id="KW-0963">Cytoplasm</keyword>
<evidence type="ECO:0000256" key="8">
    <source>
        <dbReference type="PROSITE-ProRule" id="PRU00228"/>
    </source>
</evidence>
<dbReference type="Gene3D" id="2.60.40.2830">
    <property type="match status" value="1"/>
</dbReference>
<evidence type="ECO:0000313" key="11">
    <source>
        <dbReference type="EMBL" id="SCU85436.1"/>
    </source>
</evidence>
<gene>
    <name evidence="11" type="ORF">LANO_0C04258G</name>
</gene>
<dbReference type="InterPro" id="IPR024543">
    <property type="entry name" value="Atg19/Atg34_C"/>
</dbReference>
<keyword evidence="7" id="KW-0206">Cytoskeleton</keyword>
<feature type="region of interest" description="Disordered" evidence="9">
    <location>
        <begin position="488"/>
        <end position="531"/>
    </location>
</feature>
<dbReference type="CDD" id="cd02340">
    <property type="entry name" value="ZZ_NBR1_like"/>
    <property type="match status" value="1"/>
</dbReference>
<dbReference type="InterPro" id="IPR000433">
    <property type="entry name" value="Znf_ZZ"/>
</dbReference>
<dbReference type="Pfam" id="PF12744">
    <property type="entry name" value="ATG19"/>
    <property type="match status" value="1"/>
</dbReference>
<keyword evidence="6" id="KW-0106">Calcium</keyword>
<evidence type="ECO:0000256" key="9">
    <source>
        <dbReference type="SAM" id="MobiDB-lite"/>
    </source>
</evidence>
<evidence type="ECO:0000256" key="1">
    <source>
        <dbReference type="ARBA" id="ARBA00004245"/>
    </source>
</evidence>
<dbReference type="GO" id="GO:0005886">
    <property type="term" value="C:plasma membrane"/>
    <property type="evidence" value="ECO:0007669"/>
    <property type="project" value="TreeGrafter"/>
</dbReference>
<evidence type="ECO:0000256" key="3">
    <source>
        <dbReference type="ARBA" id="ARBA00022723"/>
    </source>
</evidence>